<protein>
    <recommendedName>
        <fullName evidence="3 7">6,7-dimethyl-8-ribityllumazine synthase</fullName>
        <shortName evidence="7">DMRL synthase</shortName>
        <shortName evidence="7">LS</shortName>
        <shortName evidence="7">Lumazine synthase</shortName>
        <ecNumber evidence="3 7">2.5.1.78</ecNumber>
    </recommendedName>
</protein>
<sequence>MDYSSLKVALCISKFNYEHVSVLENSVSDELLKQGFMLANIDKFYVPGALELPLLLSRCCKSKKFHALIAIGAVIRGETYHFEVVSDQSAMGIMNVQLQYDVPIMNAVLTTNNDDETIQRTGTKGIEVVNGLIETLDTLNLIG</sequence>
<name>A0A0H4IYE8_9PROT</name>
<dbReference type="CDD" id="cd09209">
    <property type="entry name" value="Lumazine_synthase-I"/>
    <property type="match status" value="1"/>
</dbReference>
<dbReference type="OrthoDB" id="9809709at2"/>
<dbReference type="SUPFAM" id="SSF52121">
    <property type="entry name" value="Lumazine synthase"/>
    <property type="match status" value="1"/>
</dbReference>
<evidence type="ECO:0000256" key="4">
    <source>
        <dbReference type="ARBA" id="ARBA00022619"/>
    </source>
</evidence>
<gene>
    <name evidence="7" type="primary">ribH</name>
    <name evidence="8" type="ORF">VI33_01930</name>
</gene>
<feature type="binding site" evidence="7">
    <location>
        <begin position="73"/>
        <end position="75"/>
    </location>
    <ligand>
        <name>5-amino-6-(D-ribitylamino)uracil</name>
        <dbReference type="ChEBI" id="CHEBI:15934"/>
    </ligand>
</feature>
<dbReference type="GO" id="GO:0009231">
    <property type="term" value="P:riboflavin biosynthetic process"/>
    <property type="evidence" value="ECO:0007669"/>
    <property type="project" value="UniProtKB-UniRule"/>
</dbReference>
<feature type="binding site" evidence="7">
    <location>
        <position position="106"/>
    </location>
    <ligand>
        <name>5-amino-6-(D-ribitylamino)uracil</name>
        <dbReference type="ChEBI" id="CHEBI:15934"/>
    </ligand>
</feature>
<evidence type="ECO:0000256" key="6">
    <source>
        <dbReference type="ARBA" id="ARBA00048785"/>
    </source>
</evidence>
<dbReference type="InterPro" id="IPR034964">
    <property type="entry name" value="LS"/>
</dbReference>
<dbReference type="InterPro" id="IPR036467">
    <property type="entry name" value="LS/RS_sf"/>
</dbReference>
<dbReference type="Gene3D" id="3.40.50.960">
    <property type="entry name" value="Lumazine/riboflavin synthase"/>
    <property type="match status" value="1"/>
</dbReference>
<dbReference type="AlphaFoldDB" id="A0A0H4IYE8"/>
<comment type="pathway">
    <text evidence="1 7">Cofactor biosynthesis; riboflavin biosynthesis; riboflavin from 2-hydroxy-3-oxobutyl phosphate and 5-amino-6-(D-ribitylamino)uracil: step 1/2.</text>
</comment>
<dbReference type="PANTHER" id="PTHR21058">
    <property type="entry name" value="6,7-DIMETHYL-8-RIBITYLLUMAZINE SYNTHASE DMRL SYNTHASE LUMAZINE SYNTHASE"/>
    <property type="match status" value="1"/>
</dbReference>
<comment type="catalytic activity">
    <reaction evidence="6 7">
        <text>(2S)-2-hydroxy-3-oxobutyl phosphate + 5-amino-6-(D-ribitylamino)uracil = 6,7-dimethyl-8-(1-D-ribityl)lumazine + phosphate + 2 H2O + H(+)</text>
        <dbReference type="Rhea" id="RHEA:26152"/>
        <dbReference type="ChEBI" id="CHEBI:15377"/>
        <dbReference type="ChEBI" id="CHEBI:15378"/>
        <dbReference type="ChEBI" id="CHEBI:15934"/>
        <dbReference type="ChEBI" id="CHEBI:43474"/>
        <dbReference type="ChEBI" id="CHEBI:58201"/>
        <dbReference type="ChEBI" id="CHEBI:58830"/>
        <dbReference type="EC" id="2.5.1.78"/>
    </reaction>
</comment>
<comment type="similarity">
    <text evidence="2 7">Belongs to the DMRL synthase family.</text>
</comment>
<dbReference type="UniPathway" id="UPA00275">
    <property type="reaction ID" value="UER00404"/>
</dbReference>
<evidence type="ECO:0000313" key="9">
    <source>
        <dbReference type="Proteomes" id="UP000066549"/>
    </source>
</evidence>
<reference evidence="8 9" key="1">
    <citation type="submission" date="2015-03" db="EMBL/GenBank/DDBJ databases">
        <title>Comparative analysis of the OM43 clade including a novel species from Red Sea uncovers genomic and metabolic diversity among marine methylotrophs.</title>
        <authorList>
            <person name="Jimenez-Infante F."/>
            <person name="Ngugi D.K."/>
            <person name="Vinu M."/>
            <person name="Alam I."/>
            <person name="Kamau A."/>
            <person name="Blom J."/>
            <person name="Bajic V.B."/>
            <person name="Stingl U."/>
        </authorList>
    </citation>
    <scope>NUCLEOTIDE SEQUENCE [LARGE SCALE GENOMIC DNA]</scope>
    <source>
        <strain evidence="8 9">MBRSH7</strain>
    </source>
</reference>
<evidence type="ECO:0000256" key="2">
    <source>
        <dbReference type="ARBA" id="ARBA00007424"/>
    </source>
</evidence>
<feature type="binding site" evidence="7">
    <location>
        <position position="15"/>
    </location>
    <ligand>
        <name>5-amino-6-(D-ribitylamino)uracil</name>
        <dbReference type="ChEBI" id="CHEBI:15934"/>
    </ligand>
</feature>
<evidence type="ECO:0000256" key="1">
    <source>
        <dbReference type="ARBA" id="ARBA00004917"/>
    </source>
</evidence>
<accession>A0A0H4IYE8</accession>
<dbReference type="GO" id="GO:0009349">
    <property type="term" value="C:riboflavin synthase complex"/>
    <property type="evidence" value="ECO:0007669"/>
    <property type="project" value="UniProtKB-UniRule"/>
</dbReference>
<evidence type="ECO:0000313" key="8">
    <source>
        <dbReference type="EMBL" id="AKO65534.1"/>
    </source>
</evidence>
<feature type="binding site" evidence="7">
    <location>
        <begin position="78"/>
        <end position="79"/>
    </location>
    <ligand>
        <name>(2S)-2-hydroxy-3-oxobutyl phosphate</name>
        <dbReference type="ChEBI" id="CHEBI:58830"/>
    </ligand>
</feature>
<organism evidence="8 9">
    <name type="scientific">Methylophilales bacterium MBRS-H7</name>
    <dbReference type="NCBI Taxonomy" id="1623450"/>
    <lineage>
        <taxon>Bacteria</taxon>
        <taxon>Pseudomonadati</taxon>
        <taxon>Pseudomonadota</taxon>
        <taxon>Betaproteobacteria</taxon>
        <taxon>Nitrosomonadales</taxon>
        <taxon>OM43 clade</taxon>
    </lineage>
</organism>
<comment type="function">
    <text evidence="7">Catalyzes the formation of 6,7-dimethyl-8-ribityllumazine by condensation of 5-amino-6-(D-ribitylamino)uracil with 3,4-dihydroxy-2-butanone 4-phosphate. This is the penultimate step in the biosynthesis of riboflavin.</text>
</comment>
<dbReference type="NCBIfam" id="TIGR00114">
    <property type="entry name" value="lumazine-synth"/>
    <property type="match status" value="1"/>
</dbReference>
<evidence type="ECO:0000256" key="5">
    <source>
        <dbReference type="ARBA" id="ARBA00022679"/>
    </source>
</evidence>
<dbReference type="GO" id="GO:0005829">
    <property type="term" value="C:cytosol"/>
    <property type="evidence" value="ECO:0007669"/>
    <property type="project" value="TreeGrafter"/>
</dbReference>
<dbReference type="EMBL" id="CP011002">
    <property type="protein sequence ID" value="AKO65534.1"/>
    <property type="molecule type" value="Genomic_DNA"/>
</dbReference>
<dbReference type="Pfam" id="PF00885">
    <property type="entry name" value="DMRL_synthase"/>
    <property type="match status" value="1"/>
</dbReference>
<dbReference type="HAMAP" id="MF_00178">
    <property type="entry name" value="Lumazine_synth"/>
    <property type="match status" value="1"/>
</dbReference>
<dbReference type="GO" id="GO:0000906">
    <property type="term" value="F:6,7-dimethyl-8-ribityllumazine synthase activity"/>
    <property type="evidence" value="ECO:0007669"/>
    <property type="project" value="UniProtKB-UniRule"/>
</dbReference>
<keyword evidence="4 7" id="KW-0686">Riboflavin biosynthesis</keyword>
<dbReference type="PATRIC" id="fig|1623450.3.peg.384"/>
<proteinExistence type="inferred from homology"/>
<dbReference type="InterPro" id="IPR002180">
    <property type="entry name" value="LS/RS"/>
</dbReference>
<dbReference type="PANTHER" id="PTHR21058:SF0">
    <property type="entry name" value="6,7-DIMETHYL-8-RIBITYLLUMAZINE SYNTHASE"/>
    <property type="match status" value="1"/>
</dbReference>
<feature type="active site" description="Proton donor" evidence="7">
    <location>
        <position position="81"/>
    </location>
</feature>
<feature type="binding site" evidence="7">
    <location>
        <position position="120"/>
    </location>
    <ligand>
        <name>(2S)-2-hydroxy-3-oxobutyl phosphate</name>
        <dbReference type="ChEBI" id="CHEBI:58830"/>
    </ligand>
</feature>
<keyword evidence="5 7" id="KW-0808">Transferase</keyword>
<keyword evidence="9" id="KW-1185">Reference proteome</keyword>
<feature type="binding site" evidence="7">
    <location>
        <begin position="49"/>
        <end position="51"/>
    </location>
    <ligand>
        <name>5-amino-6-(D-ribitylamino)uracil</name>
        <dbReference type="ChEBI" id="CHEBI:15934"/>
    </ligand>
</feature>
<dbReference type="EC" id="2.5.1.78" evidence="3 7"/>
<dbReference type="Proteomes" id="UP000066549">
    <property type="component" value="Chromosome"/>
</dbReference>
<evidence type="ECO:0000256" key="7">
    <source>
        <dbReference type="HAMAP-Rule" id="MF_00178"/>
    </source>
</evidence>
<evidence type="ECO:0000256" key="3">
    <source>
        <dbReference type="ARBA" id="ARBA00012664"/>
    </source>
</evidence>